<protein>
    <recommendedName>
        <fullName evidence="1">DUF7708 domain-containing protein</fullName>
    </recommendedName>
</protein>
<reference evidence="2 3" key="1">
    <citation type="submission" date="2018-03" db="EMBL/GenBank/DDBJ databases">
        <title>Genomes of Pezizomycetes fungi and the evolution of truffles.</title>
        <authorList>
            <person name="Murat C."/>
            <person name="Payen T."/>
            <person name="Noel B."/>
            <person name="Kuo A."/>
            <person name="Martin F.M."/>
        </authorList>
    </citation>
    <scope>NUCLEOTIDE SEQUENCE [LARGE SCALE GENOMIC DNA]</scope>
    <source>
        <strain evidence="2">091103-1</strain>
    </source>
</reference>
<feature type="domain" description="DUF7708" evidence="1">
    <location>
        <begin position="15"/>
        <end position="158"/>
    </location>
</feature>
<feature type="non-terminal residue" evidence="2">
    <location>
        <position position="1"/>
    </location>
</feature>
<dbReference type="Proteomes" id="UP000246991">
    <property type="component" value="Unassembled WGS sequence"/>
</dbReference>
<sequence>KESWEDKPRWKKPRKWLECFSSRVAYYGKIMDVLVQHHPEYASLAWGTMKLLFVLVINHDTAIKEVAKTLTRISHSLPQVNLLSILYPSDEMRSEVARLYAYILSFLQRATSWYSGGRISHFIKAFLNPFELSFGELVDDICEQGKRVAELADTGHKLDTRAVRGMLEGLCENMERVRTIVGAGQELAMRKGMHGQAHCIQVRQKEFFGTTYMI</sequence>
<organism evidence="2 3">
    <name type="scientific">Tuber magnatum</name>
    <name type="common">white Piedmont truffle</name>
    <dbReference type="NCBI Taxonomy" id="42249"/>
    <lineage>
        <taxon>Eukaryota</taxon>
        <taxon>Fungi</taxon>
        <taxon>Dikarya</taxon>
        <taxon>Ascomycota</taxon>
        <taxon>Pezizomycotina</taxon>
        <taxon>Pezizomycetes</taxon>
        <taxon>Pezizales</taxon>
        <taxon>Tuberaceae</taxon>
        <taxon>Tuber</taxon>
    </lineage>
</organism>
<dbReference type="InterPro" id="IPR056125">
    <property type="entry name" value="DUF7708"/>
</dbReference>
<gene>
    <name evidence="2" type="ORF">C7212DRAFT_223912</name>
</gene>
<evidence type="ECO:0000313" key="2">
    <source>
        <dbReference type="EMBL" id="PWW73202.1"/>
    </source>
</evidence>
<comment type="caution">
    <text evidence="2">The sequence shown here is derived from an EMBL/GenBank/DDBJ whole genome shotgun (WGS) entry which is preliminary data.</text>
</comment>
<accession>A0A317SFR6</accession>
<evidence type="ECO:0000259" key="1">
    <source>
        <dbReference type="Pfam" id="PF24809"/>
    </source>
</evidence>
<evidence type="ECO:0000313" key="3">
    <source>
        <dbReference type="Proteomes" id="UP000246991"/>
    </source>
</evidence>
<dbReference type="EMBL" id="PYWC01000085">
    <property type="protein sequence ID" value="PWW73202.1"/>
    <property type="molecule type" value="Genomic_DNA"/>
</dbReference>
<dbReference type="OrthoDB" id="61900at2759"/>
<keyword evidence="3" id="KW-1185">Reference proteome</keyword>
<dbReference type="Pfam" id="PF24809">
    <property type="entry name" value="DUF7708"/>
    <property type="match status" value="1"/>
</dbReference>
<dbReference type="STRING" id="42249.A0A317SFR6"/>
<dbReference type="AlphaFoldDB" id="A0A317SFR6"/>
<name>A0A317SFR6_9PEZI</name>
<proteinExistence type="predicted"/>